<evidence type="ECO:0000259" key="2">
    <source>
        <dbReference type="Pfam" id="PF11887"/>
    </source>
</evidence>
<gene>
    <name evidence="3" type="ORF">KL859_12135</name>
</gene>
<dbReference type="InterPro" id="IPR024516">
    <property type="entry name" value="Mce_C"/>
</dbReference>
<protein>
    <submittedName>
        <fullName evidence="3">MCE family protein</fullName>
    </submittedName>
</protein>
<dbReference type="InterPro" id="IPR003399">
    <property type="entry name" value="Mce/MlaD"/>
</dbReference>
<dbReference type="PANTHER" id="PTHR33371:SF19">
    <property type="entry name" value="MCE-FAMILY PROTEIN MCE4A"/>
    <property type="match status" value="1"/>
</dbReference>
<proteinExistence type="predicted"/>
<feature type="domain" description="Mammalian cell entry C-terminal" evidence="2">
    <location>
        <begin position="132"/>
        <end position="353"/>
    </location>
</feature>
<organism evidence="3 4">
    <name type="scientific">Mycolicibacterium goodii</name>
    <name type="common">Mycobacterium goodii</name>
    <dbReference type="NCBI Taxonomy" id="134601"/>
    <lineage>
        <taxon>Bacteria</taxon>
        <taxon>Bacillati</taxon>
        <taxon>Actinomycetota</taxon>
        <taxon>Actinomycetes</taxon>
        <taxon>Mycobacteriales</taxon>
        <taxon>Mycobacteriaceae</taxon>
        <taxon>Mycolicibacterium</taxon>
    </lineage>
</organism>
<accession>A0ABS6HMS1</accession>
<evidence type="ECO:0000313" key="4">
    <source>
        <dbReference type="Proteomes" id="UP000696413"/>
    </source>
</evidence>
<dbReference type="Proteomes" id="UP000696413">
    <property type="component" value="Unassembled WGS sequence"/>
</dbReference>
<evidence type="ECO:0000259" key="1">
    <source>
        <dbReference type="Pfam" id="PF02470"/>
    </source>
</evidence>
<dbReference type="InterPro" id="IPR052336">
    <property type="entry name" value="MlaD_Phospholipid_Transporter"/>
</dbReference>
<reference evidence="3 4" key="1">
    <citation type="submission" date="2021-05" db="EMBL/GenBank/DDBJ databases">
        <title>Draft Genome Sequences of Clinical Respiratory Isolates of Mycobacterium goodii Recovered in Ireland.</title>
        <authorList>
            <person name="Flanagan P.R."/>
            <person name="Mok S."/>
            <person name="Roycroft E."/>
            <person name="Rogers T.R."/>
            <person name="Fitzgibbon M."/>
        </authorList>
    </citation>
    <scope>NUCLEOTIDE SEQUENCE [LARGE SCALE GENOMIC DNA]</scope>
    <source>
        <strain evidence="3 4">14IE55</strain>
    </source>
</reference>
<dbReference type="PANTHER" id="PTHR33371">
    <property type="entry name" value="INTERMEMBRANE PHOSPHOLIPID TRANSPORT SYSTEM BINDING PROTEIN MLAD-RELATED"/>
    <property type="match status" value="1"/>
</dbReference>
<dbReference type="Pfam" id="PF11887">
    <property type="entry name" value="Mce4_CUP1"/>
    <property type="match status" value="1"/>
</dbReference>
<dbReference type="NCBIfam" id="TIGR00996">
    <property type="entry name" value="Mtu_fam_mce"/>
    <property type="match status" value="1"/>
</dbReference>
<dbReference type="EMBL" id="JAHBOM010000008">
    <property type="protein sequence ID" value="MBU8823616.1"/>
    <property type="molecule type" value="Genomic_DNA"/>
</dbReference>
<keyword evidence="4" id="KW-1185">Reference proteome</keyword>
<comment type="caution">
    <text evidence="3">The sequence shown here is derived from an EMBL/GenBank/DDBJ whole genome shotgun (WGS) entry which is preliminary data.</text>
</comment>
<dbReference type="Pfam" id="PF02470">
    <property type="entry name" value="MlaD"/>
    <property type="match status" value="1"/>
</dbReference>
<sequence>MSVERRKPPYRTAGVAALVIMALLLVLVGQSFRGAFDPTTRLTLLTARAGLVLDPGAKVTYNGVPIGRVAEVATAAGTVSDSEAGAPIRARVMLDVNPRYVSLLPANVEASVTATTVFGNKYVALRSPEHPSAQPVSTSTPIDATGVTTEFNTLFETIMRITEQVDPIALNQTLSAAAQALTGVGDRFGAALVDGNAILDDVNARMGPLRRDVAGLADLAGIYAEGAPDLFTGLDNAERGAATLNSQRGDVDAALIAAIGFAGTGSDMLERGGPYLQRGAADLVPTSRLLDDYRGMIFCTIRNYHDVAPELDRALGGDNGYSLSAAGTPSSIGVGNVYVYPDNLPRVNAKGGPEGRPGCWQKITRELWPAPYLVMDTGLSVAPYNHVELGSPIFVDYVWGRQIGEPTINP</sequence>
<feature type="domain" description="Mce/MlaD" evidence="1">
    <location>
        <begin position="39"/>
        <end position="126"/>
    </location>
</feature>
<dbReference type="InterPro" id="IPR005693">
    <property type="entry name" value="Mce"/>
</dbReference>
<name>A0ABS6HMS1_MYCGD</name>
<dbReference type="RefSeq" id="WP_214394783.1">
    <property type="nucleotide sequence ID" value="NZ_JAHBOL010000004.1"/>
</dbReference>
<evidence type="ECO:0000313" key="3">
    <source>
        <dbReference type="EMBL" id="MBU8823616.1"/>
    </source>
</evidence>